<comment type="function">
    <text evidence="2 11">Catalyzes the formation of the alpha-1,6-glucosidic linkages in glycogen by scission of a 1,4-alpha-linked oligosaccharide from growing alpha-1,4-glucan chains and the subsequent attachment of the oligosaccharide to the alpha-1,6 position.</text>
</comment>
<evidence type="ECO:0000256" key="11">
    <source>
        <dbReference type="HAMAP-Rule" id="MF_00685"/>
    </source>
</evidence>
<dbReference type="Gene3D" id="3.20.20.80">
    <property type="entry name" value="Glycosidases"/>
    <property type="match status" value="1"/>
</dbReference>
<dbReference type="PANTHER" id="PTHR43651">
    <property type="entry name" value="1,4-ALPHA-GLUCAN-BRANCHING ENZYME"/>
    <property type="match status" value="1"/>
</dbReference>
<feature type="compositionally biased region" description="Basic residues" evidence="14">
    <location>
        <begin position="721"/>
        <end position="731"/>
    </location>
</feature>
<keyword evidence="8" id="KW-0136">Cellulose degradation</keyword>
<reference evidence="16" key="1">
    <citation type="submission" date="2020-08" db="EMBL/GenBank/DDBJ databases">
        <title>Genome public.</title>
        <authorList>
            <person name="Liu C."/>
            <person name="Sun Q."/>
        </authorList>
    </citation>
    <scope>NUCLEOTIDE SEQUENCE</scope>
    <source>
        <strain evidence="16">NSJ-50</strain>
    </source>
</reference>
<keyword evidence="9 11" id="KW-0320">Glycogen biosynthesis</keyword>
<dbReference type="InterPro" id="IPR013783">
    <property type="entry name" value="Ig-like_fold"/>
</dbReference>
<evidence type="ECO:0000256" key="3">
    <source>
        <dbReference type="ARBA" id="ARBA00004964"/>
    </source>
</evidence>
<feature type="region of interest" description="Disordered" evidence="14">
    <location>
        <begin position="706"/>
        <end position="731"/>
    </location>
</feature>
<dbReference type="Pfam" id="PF02806">
    <property type="entry name" value="Alpha-amylase_C"/>
    <property type="match status" value="1"/>
</dbReference>
<dbReference type="InterPro" id="IPR006048">
    <property type="entry name" value="A-amylase/branching_C"/>
</dbReference>
<dbReference type="NCBIfam" id="NF008967">
    <property type="entry name" value="PRK12313.1"/>
    <property type="match status" value="1"/>
</dbReference>
<dbReference type="InterPro" id="IPR014756">
    <property type="entry name" value="Ig_E-set"/>
</dbReference>
<dbReference type="InterPro" id="IPR017853">
    <property type="entry name" value="GH"/>
</dbReference>
<evidence type="ECO:0000259" key="15">
    <source>
        <dbReference type="SMART" id="SM00642"/>
    </source>
</evidence>
<keyword evidence="13" id="KW-0175">Coiled coil</keyword>
<evidence type="ECO:0000256" key="14">
    <source>
        <dbReference type="SAM" id="MobiDB-lite"/>
    </source>
</evidence>
<dbReference type="CDD" id="cd02855">
    <property type="entry name" value="E_set_GBE_prok_N"/>
    <property type="match status" value="1"/>
</dbReference>
<dbReference type="InterPro" id="IPR006407">
    <property type="entry name" value="GlgB"/>
</dbReference>
<evidence type="ECO:0000256" key="6">
    <source>
        <dbReference type="ARBA" id="ARBA00022676"/>
    </source>
</evidence>
<feature type="active site" description="Proton donor" evidence="11 12">
    <location>
        <position position="360"/>
    </location>
</feature>
<dbReference type="InterPro" id="IPR004193">
    <property type="entry name" value="Glyco_hydro_13_N"/>
</dbReference>
<accession>A0A926IT48</accession>
<evidence type="ECO:0000313" key="17">
    <source>
        <dbReference type="Proteomes" id="UP000647416"/>
    </source>
</evidence>
<dbReference type="InterPro" id="IPR006047">
    <property type="entry name" value="GH13_cat_dom"/>
</dbReference>
<dbReference type="Pfam" id="PF00128">
    <property type="entry name" value="Alpha-amylase"/>
    <property type="match status" value="1"/>
</dbReference>
<protein>
    <recommendedName>
        <fullName evidence="11">1,4-alpha-glucan branching enzyme GlgB</fullName>
        <ecNumber evidence="11">2.4.1.18</ecNumber>
    </recommendedName>
    <alternativeName>
        <fullName evidence="11">1,4-alpha-D-glucan:1,4-alpha-D-glucan 6-glucosyl-transferase</fullName>
    </alternativeName>
    <alternativeName>
        <fullName evidence="11">Alpha-(1-&gt;4)-glucan branching enzyme</fullName>
    </alternativeName>
    <alternativeName>
        <fullName evidence="11">Glycogen branching enzyme</fullName>
        <shortName evidence="11">BE</shortName>
    </alternativeName>
</protein>
<evidence type="ECO:0000313" key="16">
    <source>
        <dbReference type="EMBL" id="MBC8596716.1"/>
    </source>
</evidence>
<dbReference type="Pfam" id="PF02922">
    <property type="entry name" value="CBM_48"/>
    <property type="match status" value="1"/>
</dbReference>
<evidence type="ECO:0000256" key="9">
    <source>
        <dbReference type="ARBA" id="ARBA00023056"/>
    </source>
</evidence>
<evidence type="ECO:0000256" key="7">
    <source>
        <dbReference type="ARBA" id="ARBA00022679"/>
    </source>
</evidence>
<evidence type="ECO:0000256" key="2">
    <source>
        <dbReference type="ARBA" id="ARBA00002953"/>
    </source>
</evidence>
<dbReference type="SUPFAM" id="SSF81296">
    <property type="entry name" value="E set domains"/>
    <property type="match status" value="1"/>
</dbReference>
<feature type="compositionally biased region" description="Basic and acidic residues" evidence="14">
    <location>
        <begin position="706"/>
        <end position="720"/>
    </location>
</feature>
<gene>
    <name evidence="11 16" type="primary">glgB</name>
    <name evidence="16" type="ORF">H8706_07505</name>
</gene>
<keyword evidence="10 11" id="KW-0119">Carbohydrate metabolism</keyword>
<dbReference type="GO" id="GO:0003844">
    <property type="term" value="F:1,4-alpha-glucan branching enzyme activity"/>
    <property type="evidence" value="ECO:0007669"/>
    <property type="project" value="UniProtKB-UniRule"/>
</dbReference>
<feature type="coiled-coil region" evidence="13">
    <location>
        <begin position="657"/>
        <end position="692"/>
    </location>
</feature>
<dbReference type="AlphaFoldDB" id="A0A926IT48"/>
<keyword evidence="7 11" id="KW-0808">Transferase</keyword>
<dbReference type="PIRSF" id="PIRSF000463">
    <property type="entry name" value="GlgB"/>
    <property type="match status" value="1"/>
</dbReference>
<dbReference type="Gene3D" id="2.60.40.1180">
    <property type="entry name" value="Golgi alpha-mannosidase II"/>
    <property type="match status" value="1"/>
</dbReference>
<sequence>MADKITSDNLKLFSSGNCDFAYEFLGCHKEIKNKKEGYVFRVWAPNANSVSIAGEFTGWGENPVKMEKIGYGIWEGFSDSAKQYDSYKYLIEKPNGDTVYKSDPYGYHTEVRPGTASKVYDLEGYNWKDESYRKEAAKKNILEEPVNIYEVHLGSWKRHADGSFLTFDELSKELVPYVKKMGYTHIELMPVSEYPFDPSWGYQVTGYYAVTPRYGTPKDFMAFVDKCHAEGIGVILDWVGAHFPKDENGLYEFDGTRCYEYQSDLKNEHPDWNTRIFDYGRGEVVSFLMSNAVFWVDKFHVDGIRVDAVASMLYLDYGRRGGAWQPNIHGENINLEAVEFLKKFNAAVFKKNKSVLTIAEESTAFPMVTKPGYDGGLGFNFKWNMGWMNDMLRYMSLDPLFRKNNHNNLTFSLTYAFSENFILPLSHDEVVHGKCSMINKMPGEYEDKFSNLRAFYAYMIAHPGKKLMFMGDEFAQFIEWDFAKELDWFILDYDLHKKMQNYVKDLNKFYLDNAPLWENDTDWSGFSWIACDDYEKSIVSFRRIDKNGNELVVVCNFCPVERTNYRIGVPYEGKYTQVFSSDARKYGGETARLKSYKSESEPMHGFENSVVLTIAPMSVTFYKIEKKVHKPKKEKTVKEKVIKEKASKKSEIKAETVKSVKKAKAEIKAEVKKEEKNEVKAEVKTAKTAEKAVKEVKTEVKAEIKPEPKTETEVKAEAKKTVKAKKTKKKK</sequence>
<dbReference type="InterPro" id="IPR044143">
    <property type="entry name" value="GlgB_N_E_set_prok"/>
</dbReference>
<evidence type="ECO:0000256" key="4">
    <source>
        <dbReference type="ARBA" id="ARBA00009000"/>
    </source>
</evidence>
<dbReference type="EC" id="2.4.1.18" evidence="11"/>
<dbReference type="FunFam" id="3.20.20.80:FF:000003">
    <property type="entry name" value="1,4-alpha-glucan branching enzyme GlgB"/>
    <property type="match status" value="1"/>
</dbReference>
<dbReference type="GO" id="GO:0004553">
    <property type="term" value="F:hydrolase activity, hydrolyzing O-glycosyl compounds"/>
    <property type="evidence" value="ECO:0007669"/>
    <property type="project" value="InterPro"/>
</dbReference>
<keyword evidence="17" id="KW-1185">Reference proteome</keyword>
<dbReference type="FunFam" id="2.60.40.1180:FF:000002">
    <property type="entry name" value="1,4-alpha-glucan branching enzyme GlgB"/>
    <property type="match status" value="1"/>
</dbReference>
<name>A0A926IT48_9FIRM</name>
<keyword evidence="8" id="KW-0624">Polysaccharide degradation</keyword>
<dbReference type="GO" id="GO:0043169">
    <property type="term" value="F:cation binding"/>
    <property type="evidence" value="ECO:0007669"/>
    <property type="project" value="InterPro"/>
</dbReference>
<comment type="similarity">
    <text evidence="4 11">Belongs to the glycosyl hydrolase 13 family. GlgB subfamily.</text>
</comment>
<comment type="pathway">
    <text evidence="3 11">Glycan biosynthesis; glycogen biosynthesis.</text>
</comment>
<dbReference type="Gene3D" id="2.60.40.10">
    <property type="entry name" value="Immunoglobulins"/>
    <property type="match status" value="1"/>
</dbReference>
<dbReference type="SUPFAM" id="SSF51445">
    <property type="entry name" value="(Trans)glycosidases"/>
    <property type="match status" value="1"/>
</dbReference>
<comment type="caution">
    <text evidence="16">The sequence shown here is derived from an EMBL/GenBank/DDBJ whole genome shotgun (WGS) entry which is preliminary data.</text>
</comment>
<dbReference type="Proteomes" id="UP000647416">
    <property type="component" value="Unassembled WGS sequence"/>
</dbReference>
<dbReference type="HAMAP" id="MF_00685">
    <property type="entry name" value="GlgB"/>
    <property type="match status" value="1"/>
</dbReference>
<dbReference type="NCBIfam" id="TIGR01515">
    <property type="entry name" value="branching_enzym"/>
    <property type="match status" value="1"/>
</dbReference>
<dbReference type="NCBIfam" id="NF003811">
    <property type="entry name" value="PRK05402.1"/>
    <property type="match status" value="1"/>
</dbReference>
<dbReference type="InterPro" id="IPR037439">
    <property type="entry name" value="Branching_enzy"/>
</dbReference>
<dbReference type="EMBL" id="JACRTE010000007">
    <property type="protein sequence ID" value="MBC8596716.1"/>
    <property type="molecule type" value="Genomic_DNA"/>
</dbReference>
<evidence type="ECO:0000256" key="1">
    <source>
        <dbReference type="ARBA" id="ARBA00000826"/>
    </source>
</evidence>
<proteinExistence type="inferred from homology"/>
<feature type="active site" description="Nucleophile" evidence="11 12">
    <location>
        <position position="307"/>
    </location>
</feature>
<evidence type="ECO:0000256" key="8">
    <source>
        <dbReference type="ARBA" id="ARBA00023001"/>
    </source>
</evidence>
<dbReference type="RefSeq" id="WP_262432134.1">
    <property type="nucleotide sequence ID" value="NZ_JACRTE010000007.1"/>
</dbReference>
<organism evidence="16 17">
    <name type="scientific">Qingrenia yutianensis</name>
    <dbReference type="NCBI Taxonomy" id="2763676"/>
    <lineage>
        <taxon>Bacteria</taxon>
        <taxon>Bacillati</taxon>
        <taxon>Bacillota</taxon>
        <taxon>Clostridia</taxon>
        <taxon>Eubacteriales</taxon>
        <taxon>Oscillospiraceae</taxon>
        <taxon>Qingrenia</taxon>
    </lineage>
</organism>
<keyword evidence="5 11" id="KW-0321">Glycogen metabolism</keyword>
<dbReference type="GO" id="GO:0005978">
    <property type="term" value="P:glycogen biosynthetic process"/>
    <property type="evidence" value="ECO:0007669"/>
    <property type="project" value="UniProtKB-UniRule"/>
</dbReference>
<dbReference type="GO" id="GO:0030245">
    <property type="term" value="P:cellulose catabolic process"/>
    <property type="evidence" value="ECO:0007669"/>
    <property type="project" value="UniProtKB-KW"/>
</dbReference>
<evidence type="ECO:0000256" key="13">
    <source>
        <dbReference type="SAM" id="Coils"/>
    </source>
</evidence>
<dbReference type="PANTHER" id="PTHR43651:SF3">
    <property type="entry name" value="1,4-ALPHA-GLUCAN-BRANCHING ENZYME"/>
    <property type="match status" value="1"/>
</dbReference>
<comment type="catalytic activity">
    <reaction evidence="1 11">
        <text>Transfers a segment of a (1-&gt;4)-alpha-D-glucan chain to a primary hydroxy group in a similar glucan chain.</text>
        <dbReference type="EC" id="2.4.1.18"/>
    </reaction>
</comment>
<dbReference type="InterPro" id="IPR013780">
    <property type="entry name" value="Glyco_hydro_b"/>
</dbReference>
<evidence type="ECO:0000256" key="5">
    <source>
        <dbReference type="ARBA" id="ARBA00022600"/>
    </source>
</evidence>
<dbReference type="SMART" id="SM00642">
    <property type="entry name" value="Aamy"/>
    <property type="match status" value="1"/>
</dbReference>
<dbReference type="GO" id="GO:0005829">
    <property type="term" value="C:cytosol"/>
    <property type="evidence" value="ECO:0007669"/>
    <property type="project" value="TreeGrafter"/>
</dbReference>
<comment type="subunit">
    <text evidence="11">Monomer.</text>
</comment>
<feature type="domain" description="Glycosyl hydrolase family 13 catalytic" evidence="15">
    <location>
        <begin position="150"/>
        <end position="496"/>
    </location>
</feature>
<evidence type="ECO:0000256" key="12">
    <source>
        <dbReference type="PIRSR" id="PIRSR000463-1"/>
    </source>
</evidence>
<dbReference type="SUPFAM" id="SSF51011">
    <property type="entry name" value="Glycosyl hydrolase domain"/>
    <property type="match status" value="1"/>
</dbReference>
<keyword evidence="6 11" id="KW-0328">Glycosyltransferase</keyword>
<dbReference type="CDD" id="cd11322">
    <property type="entry name" value="AmyAc_Glg_BE"/>
    <property type="match status" value="1"/>
</dbReference>
<evidence type="ECO:0000256" key="10">
    <source>
        <dbReference type="ARBA" id="ARBA00023277"/>
    </source>
</evidence>